<proteinExistence type="predicted"/>
<dbReference type="EMBL" id="JABFCX010000003">
    <property type="protein sequence ID" value="NNU17128.1"/>
    <property type="molecule type" value="Genomic_DNA"/>
</dbReference>
<dbReference type="GO" id="GO:0005886">
    <property type="term" value="C:plasma membrane"/>
    <property type="evidence" value="ECO:0007669"/>
    <property type="project" value="TreeGrafter"/>
</dbReference>
<keyword evidence="2" id="KW-0732">Signal</keyword>
<evidence type="ECO:0000313" key="3">
    <source>
        <dbReference type="EMBL" id="NNU17128.1"/>
    </source>
</evidence>
<organism evidence="3 4">
    <name type="scientific">Parvularcula mediterranea</name>
    <dbReference type="NCBI Taxonomy" id="2732508"/>
    <lineage>
        <taxon>Bacteria</taxon>
        <taxon>Pseudomonadati</taxon>
        <taxon>Pseudomonadota</taxon>
        <taxon>Alphaproteobacteria</taxon>
        <taxon>Parvularculales</taxon>
        <taxon>Parvularculaceae</taxon>
        <taxon>Parvularcula</taxon>
    </lineage>
</organism>
<dbReference type="Proteomes" id="UP000536835">
    <property type="component" value="Unassembled WGS sequence"/>
</dbReference>
<evidence type="ECO:0000256" key="2">
    <source>
        <dbReference type="SAM" id="SignalP"/>
    </source>
</evidence>
<gene>
    <name evidence="3" type="ORF">HK107_12425</name>
</gene>
<dbReference type="AlphaFoldDB" id="A0A7Y3RN44"/>
<reference evidence="3 4" key="1">
    <citation type="submission" date="2020-05" db="EMBL/GenBank/DDBJ databases">
        <title>Parvularcula mediterraneae sp. nov., isolated from polypropylene straw from shallow seawater of the seashore of Laganas in Zakynthos island, Greece.</title>
        <authorList>
            <person name="Szabo I."/>
            <person name="Al-Omari J."/>
            <person name="Rado J."/>
            <person name="Szerdahelyi G.S."/>
        </authorList>
    </citation>
    <scope>NUCLEOTIDE SEQUENCE [LARGE SCALE GENOMIC DNA]</scope>
    <source>
        <strain evidence="3 4">ZS-1/3</strain>
    </source>
</reference>
<feature type="signal peptide" evidence="2">
    <location>
        <begin position="1"/>
        <end position="20"/>
    </location>
</feature>
<feature type="transmembrane region" description="Helical" evidence="1">
    <location>
        <begin position="36"/>
        <end position="58"/>
    </location>
</feature>
<dbReference type="PANTHER" id="PTHR34821">
    <property type="entry name" value="INNER MEMBRANE PROTEIN YDCZ"/>
    <property type="match status" value="1"/>
</dbReference>
<keyword evidence="1" id="KW-0812">Transmembrane</keyword>
<comment type="caution">
    <text evidence="3">The sequence shown here is derived from an EMBL/GenBank/DDBJ whole genome shotgun (WGS) entry which is preliminary data.</text>
</comment>
<feature type="transmembrane region" description="Helical" evidence="1">
    <location>
        <begin position="131"/>
        <end position="148"/>
    </location>
</feature>
<feature type="transmembrane region" description="Helical" evidence="1">
    <location>
        <begin position="98"/>
        <end position="119"/>
    </location>
</feature>
<protein>
    <submittedName>
        <fullName evidence="3">DMT family transporter</fullName>
    </submittedName>
</protein>
<dbReference type="PANTHER" id="PTHR34821:SF2">
    <property type="entry name" value="INNER MEMBRANE PROTEIN YDCZ"/>
    <property type="match status" value="1"/>
</dbReference>
<evidence type="ECO:0000256" key="1">
    <source>
        <dbReference type="SAM" id="Phobius"/>
    </source>
</evidence>
<accession>A0A7Y3RN44</accession>
<evidence type="ECO:0000313" key="4">
    <source>
        <dbReference type="Proteomes" id="UP000536835"/>
    </source>
</evidence>
<dbReference type="Pfam" id="PF04657">
    <property type="entry name" value="DMT_YdcZ"/>
    <property type="match status" value="1"/>
</dbReference>
<keyword evidence="1" id="KW-0472">Membrane</keyword>
<feature type="transmembrane region" description="Helical" evidence="1">
    <location>
        <begin position="70"/>
        <end position="92"/>
    </location>
</feature>
<keyword evidence="1" id="KW-1133">Transmembrane helix</keyword>
<dbReference type="InterPro" id="IPR006750">
    <property type="entry name" value="YdcZ"/>
</dbReference>
<keyword evidence="4" id="KW-1185">Reference proteome</keyword>
<name>A0A7Y3RN44_9PROT</name>
<sequence>MNLGASAGLIIGLIVGCALAAQGAMNAKLADQIGGALPAATWSFSVGLLTLLLIYGVLNKPIPSISDFQSAPWWALLGGLAGASVVTGAAFFVPKIGVTTWLGAIIAGQLVAAILIDHFGALGTEVRQINLTRIGGAVLLGLGVWLVQKGGQQGT</sequence>
<dbReference type="RefSeq" id="WP_173200250.1">
    <property type="nucleotide sequence ID" value="NZ_JABFCX010000003.1"/>
</dbReference>
<feature type="chain" id="PRO_5030754091" evidence="2">
    <location>
        <begin position="21"/>
        <end position="155"/>
    </location>
</feature>